<proteinExistence type="predicted"/>
<keyword evidence="4" id="KW-1185">Reference proteome</keyword>
<keyword evidence="1" id="KW-0677">Repeat</keyword>
<feature type="repeat" description="Cell wall-binding" evidence="2">
    <location>
        <begin position="53"/>
        <end position="72"/>
    </location>
</feature>
<dbReference type="AlphaFoldDB" id="A0A1H9Q6N4"/>
<dbReference type="SUPFAM" id="SSF69360">
    <property type="entry name" value="Cell wall binding repeat"/>
    <property type="match status" value="1"/>
</dbReference>
<reference evidence="3 4" key="1">
    <citation type="submission" date="2016-10" db="EMBL/GenBank/DDBJ databases">
        <authorList>
            <person name="de Groot N.N."/>
        </authorList>
    </citation>
    <scope>NUCLEOTIDE SEQUENCE [LARGE SCALE GENOMIC DNA]</scope>
    <source>
        <strain evidence="3 4">DSM 15827</strain>
    </source>
</reference>
<dbReference type="InterPro" id="IPR018337">
    <property type="entry name" value="Cell_wall/Cho-bd_repeat"/>
</dbReference>
<protein>
    <submittedName>
        <fullName evidence="3">Mannosyl-glycoprotein endo-beta-N-acetylglucosaminidase</fullName>
    </submittedName>
</protein>
<dbReference type="Pfam" id="PF19085">
    <property type="entry name" value="Choline_bind_2"/>
    <property type="match status" value="1"/>
</dbReference>
<evidence type="ECO:0000313" key="4">
    <source>
        <dbReference type="Proteomes" id="UP000198556"/>
    </source>
</evidence>
<dbReference type="Proteomes" id="UP000198556">
    <property type="component" value="Unassembled WGS sequence"/>
</dbReference>
<dbReference type="EMBL" id="FOGF01000092">
    <property type="protein sequence ID" value="SER56092.1"/>
    <property type="molecule type" value="Genomic_DNA"/>
</dbReference>
<name>A0A1H9Q6N4_9LACT</name>
<evidence type="ECO:0000256" key="1">
    <source>
        <dbReference type="ARBA" id="ARBA00022737"/>
    </source>
</evidence>
<feature type="non-terminal residue" evidence="3">
    <location>
        <position position="1"/>
    </location>
</feature>
<accession>A0A1H9Q6N4</accession>
<gene>
    <name evidence="3" type="ORF">SAMN05421767_1921</name>
</gene>
<organism evidence="3 4">
    <name type="scientific">Granulicatella balaenopterae</name>
    <dbReference type="NCBI Taxonomy" id="137733"/>
    <lineage>
        <taxon>Bacteria</taxon>
        <taxon>Bacillati</taxon>
        <taxon>Bacillota</taxon>
        <taxon>Bacilli</taxon>
        <taxon>Lactobacillales</taxon>
        <taxon>Carnobacteriaceae</taxon>
        <taxon>Granulicatella</taxon>
    </lineage>
</organism>
<evidence type="ECO:0000313" key="3">
    <source>
        <dbReference type="EMBL" id="SER56092.1"/>
    </source>
</evidence>
<evidence type="ECO:0000256" key="2">
    <source>
        <dbReference type="PROSITE-ProRule" id="PRU00591"/>
    </source>
</evidence>
<dbReference type="PROSITE" id="PS51170">
    <property type="entry name" value="CW"/>
    <property type="match status" value="1"/>
</dbReference>
<dbReference type="STRING" id="137733.SAMN05421767_1921"/>
<sequence length="91" mass="11186">GAYYLKDWGYMAHNEWIYDNHYQSWFFINEDGSYAQNQWVGAYYLKDWGYMAHNEWIYDKGHWYYLKDNGQMARNEVINSYKVDASGKWKK</sequence>
<dbReference type="Gene3D" id="2.10.270.10">
    <property type="entry name" value="Cholin Binding"/>
    <property type="match status" value="1"/>
</dbReference>